<keyword evidence="8" id="KW-0969">Cilium</keyword>
<dbReference type="NCBIfam" id="TIGR02550">
    <property type="entry name" value="flagell_flgL"/>
    <property type="match status" value="1"/>
</dbReference>
<comment type="subcellular location">
    <subcellularLocation>
        <location evidence="1">Bacterial flagellum</location>
    </subcellularLocation>
    <subcellularLocation>
        <location evidence="2">Secreted</location>
    </subcellularLocation>
</comment>
<dbReference type="GO" id="GO:0005198">
    <property type="term" value="F:structural molecule activity"/>
    <property type="evidence" value="ECO:0007669"/>
    <property type="project" value="InterPro"/>
</dbReference>
<dbReference type="PANTHER" id="PTHR42792">
    <property type="entry name" value="FLAGELLIN"/>
    <property type="match status" value="1"/>
</dbReference>
<gene>
    <name evidence="8" type="primary">flgL</name>
    <name evidence="8" type="ORF">CWE14_12675</name>
</gene>
<dbReference type="Proteomes" id="UP000287823">
    <property type="component" value="Unassembled WGS sequence"/>
</dbReference>
<dbReference type="PANTHER" id="PTHR42792:SF1">
    <property type="entry name" value="FLAGELLAR HOOK-ASSOCIATED PROTEIN 3"/>
    <property type="match status" value="1"/>
</dbReference>
<accession>A0A432WCU9</accession>
<dbReference type="InterPro" id="IPR001029">
    <property type="entry name" value="Flagellin_N"/>
</dbReference>
<name>A0A432WCU9_9GAMM</name>
<reference evidence="8 9" key="1">
    <citation type="journal article" date="2011" name="Front. Microbiol.">
        <title>Genomic signatures of strain selection and enhancement in Bacillus atrophaeus var. globigii, a historical biowarfare simulant.</title>
        <authorList>
            <person name="Gibbons H.S."/>
            <person name="Broomall S.M."/>
            <person name="McNew L.A."/>
            <person name="Daligault H."/>
            <person name="Chapman C."/>
            <person name="Bruce D."/>
            <person name="Karavis M."/>
            <person name="Krepps M."/>
            <person name="McGregor P.A."/>
            <person name="Hong C."/>
            <person name="Park K.H."/>
            <person name="Akmal A."/>
            <person name="Feldman A."/>
            <person name="Lin J.S."/>
            <person name="Chang W.E."/>
            <person name="Higgs B.W."/>
            <person name="Demirev P."/>
            <person name="Lindquist J."/>
            <person name="Liem A."/>
            <person name="Fochler E."/>
            <person name="Read T.D."/>
            <person name="Tapia R."/>
            <person name="Johnson S."/>
            <person name="Bishop-Lilly K.A."/>
            <person name="Detter C."/>
            <person name="Han C."/>
            <person name="Sozhamannan S."/>
            <person name="Rosenzweig C.N."/>
            <person name="Skowronski E.W."/>
        </authorList>
    </citation>
    <scope>NUCLEOTIDE SEQUENCE [LARGE SCALE GENOMIC DNA]</scope>
    <source>
        <strain evidence="8 9">Y4G10-17</strain>
    </source>
</reference>
<comment type="caution">
    <text evidence="8">The sequence shown here is derived from an EMBL/GenBank/DDBJ whole genome shotgun (WGS) entry which is preliminary data.</text>
</comment>
<keyword evidence="5" id="KW-0975">Bacterial flagellum</keyword>
<dbReference type="GO" id="GO:0071973">
    <property type="term" value="P:bacterial-type flagellum-dependent cell motility"/>
    <property type="evidence" value="ECO:0007669"/>
    <property type="project" value="InterPro"/>
</dbReference>
<evidence type="ECO:0000313" key="8">
    <source>
        <dbReference type="EMBL" id="RUO30228.1"/>
    </source>
</evidence>
<organism evidence="8 9">
    <name type="scientific">Aliidiomarina soli</name>
    <dbReference type="NCBI Taxonomy" id="1928574"/>
    <lineage>
        <taxon>Bacteria</taxon>
        <taxon>Pseudomonadati</taxon>
        <taxon>Pseudomonadota</taxon>
        <taxon>Gammaproteobacteria</taxon>
        <taxon>Alteromonadales</taxon>
        <taxon>Idiomarinaceae</taxon>
        <taxon>Aliidiomarina</taxon>
    </lineage>
</organism>
<evidence type="ECO:0000256" key="1">
    <source>
        <dbReference type="ARBA" id="ARBA00004365"/>
    </source>
</evidence>
<sequence>MRISTSMMYDRGLNSVTERTSKLLKVQDQMARETKILTPADDPAGKAQALSLTERIAQNDQFRKNAELLLNDLQRQESVMSNVTDSLHRAKELFVQAGNGALSQQDRKSVALELEVLRDNVLDMMNAQNENGDYLFSGSQSEVRPFTLDPVTGTYEYNGDSSNRKVQVTANQQLQSTSSGAEVFQQSPMELMARVGNYTGAITGGNTFIADRGAWDTFHQANYDKDNAANNVYRVEFNAGNYEVLDAANNVLDAGAYTPGDPVVFNGMEMRVQGTPAAGDEIEFRLSQPKQSAATMLNDMINLLNDPNALQDELGQGIEFSIANLDSVETSLGIARARTGSRMNSAETAVLTNTDFSIANKDTRAKIQDVDYAEAMTELTKQDTALQAAQATFTRITRLSLFDYLR</sequence>
<keyword evidence="4" id="KW-0964">Secreted</keyword>
<dbReference type="Pfam" id="PF00669">
    <property type="entry name" value="Flagellin_N"/>
    <property type="match status" value="1"/>
</dbReference>
<dbReference type="GO" id="GO:0005576">
    <property type="term" value="C:extracellular region"/>
    <property type="evidence" value="ECO:0007669"/>
    <property type="project" value="UniProtKB-SubCell"/>
</dbReference>
<evidence type="ECO:0000256" key="5">
    <source>
        <dbReference type="ARBA" id="ARBA00023143"/>
    </source>
</evidence>
<dbReference type="InterPro" id="IPR046358">
    <property type="entry name" value="Flagellin_C"/>
</dbReference>
<dbReference type="AlphaFoldDB" id="A0A432WCU9"/>
<dbReference type="InterPro" id="IPR013384">
    <property type="entry name" value="Flagell_FlgL"/>
</dbReference>
<evidence type="ECO:0000259" key="6">
    <source>
        <dbReference type="Pfam" id="PF00669"/>
    </source>
</evidence>
<evidence type="ECO:0000256" key="4">
    <source>
        <dbReference type="ARBA" id="ARBA00022525"/>
    </source>
</evidence>
<dbReference type="GO" id="GO:0009424">
    <property type="term" value="C:bacterial-type flagellum hook"/>
    <property type="evidence" value="ECO:0007669"/>
    <property type="project" value="InterPro"/>
</dbReference>
<dbReference type="Pfam" id="PF00700">
    <property type="entry name" value="Flagellin_C"/>
    <property type="match status" value="1"/>
</dbReference>
<comment type="similarity">
    <text evidence="3">Belongs to the bacterial flagellin family.</text>
</comment>
<evidence type="ECO:0000256" key="2">
    <source>
        <dbReference type="ARBA" id="ARBA00004613"/>
    </source>
</evidence>
<keyword evidence="8" id="KW-0282">Flagellum</keyword>
<dbReference type="EMBL" id="PIPO01000006">
    <property type="protein sequence ID" value="RUO30228.1"/>
    <property type="molecule type" value="Genomic_DNA"/>
</dbReference>
<evidence type="ECO:0000256" key="3">
    <source>
        <dbReference type="ARBA" id="ARBA00005709"/>
    </source>
</evidence>
<protein>
    <submittedName>
        <fullName evidence="8">Flagellar hook-associated protein 3</fullName>
    </submittedName>
</protein>
<dbReference type="Gene3D" id="1.20.1330.10">
    <property type="entry name" value="f41 fragment of flagellin, N-terminal domain"/>
    <property type="match status" value="1"/>
</dbReference>
<feature type="domain" description="Flagellin N-terminal" evidence="6">
    <location>
        <begin position="3"/>
        <end position="140"/>
    </location>
</feature>
<dbReference type="InterPro" id="IPR001492">
    <property type="entry name" value="Flagellin"/>
</dbReference>
<proteinExistence type="inferred from homology"/>
<dbReference type="SUPFAM" id="SSF64518">
    <property type="entry name" value="Phase 1 flagellin"/>
    <property type="match status" value="1"/>
</dbReference>
<dbReference type="RefSeq" id="WP_126799708.1">
    <property type="nucleotide sequence ID" value="NZ_PIPO01000006.1"/>
</dbReference>
<keyword evidence="8" id="KW-0966">Cell projection</keyword>
<feature type="domain" description="Flagellin C-terminal" evidence="7">
    <location>
        <begin position="318"/>
        <end position="405"/>
    </location>
</feature>
<evidence type="ECO:0000259" key="7">
    <source>
        <dbReference type="Pfam" id="PF00700"/>
    </source>
</evidence>
<evidence type="ECO:0000313" key="9">
    <source>
        <dbReference type="Proteomes" id="UP000287823"/>
    </source>
</evidence>
<keyword evidence="9" id="KW-1185">Reference proteome</keyword>